<evidence type="ECO:0000256" key="1">
    <source>
        <dbReference type="SAM" id="MobiDB-lite"/>
    </source>
</evidence>
<dbReference type="Proteomes" id="UP000386466">
    <property type="component" value="Unassembled WGS sequence"/>
</dbReference>
<feature type="compositionally biased region" description="Polar residues" evidence="1">
    <location>
        <begin position="46"/>
        <end position="59"/>
    </location>
</feature>
<feature type="region of interest" description="Disordered" evidence="1">
    <location>
        <begin position="1"/>
        <end position="59"/>
    </location>
</feature>
<proteinExistence type="predicted"/>
<keyword evidence="3" id="KW-1185">Reference proteome</keyword>
<dbReference type="EMBL" id="CAAGRJ010041239">
    <property type="protein sequence ID" value="VFV47807.1"/>
    <property type="molecule type" value="Genomic_DNA"/>
</dbReference>
<evidence type="ECO:0000313" key="3">
    <source>
        <dbReference type="Proteomes" id="UP000386466"/>
    </source>
</evidence>
<protein>
    <submittedName>
        <fullName evidence="2">Uncharacterized protein</fullName>
    </submittedName>
</protein>
<dbReference type="AlphaFoldDB" id="A0A485PSA2"/>
<feature type="non-terminal residue" evidence="2">
    <location>
        <position position="1"/>
    </location>
</feature>
<name>A0A485PSA2_LYNPA</name>
<accession>A0A485PSA2</accession>
<sequence length="59" mass="6280">LPDDSSDCPRKLSPQLSKSTMSPVVPTAPQLQPNVHQSLPPPPGYQVTNPIVPQSVPNP</sequence>
<reference evidence="2 3" key="1">
    <citation type="submission" date="2019-01" db="EMBL/GenBank/DDBJ databases">
        <authorList>
            <person name="Alioto T."/>
            <person name="Alioto T."/>
        </authorList>
    </citation>
    <scope>NUCLEOTIDE SEQUENCE [LARGE SCALE GENOMIC DNA]</scope>
</reference>
<gene>
    <name evidence="2" type="ORF">LYPA_23C002691</name>
</gene>
<evidence type="ECO:0000313" key="2">
    <source>
        <dbReference type="EMBL" id="VFV47807.1"/>
    </source>
</evidence>
<organism evidence="2 3">
    <name type="scientific">Lynx pardinus</name>
    <name type="common">Iberian lynx</name>
    <name type="synonym">Felis pardina</name>
    <dbReference type="NCBI Taxonomy" id="191816"/>
    <lineage>
        <taxon>Eukaryota</taxon>
        <taxon>Metazoa</taxon>
        <taxon>Chordata</taxon>
        <taxon>Craniata</taxon>
        <taxon>Vertebrata</taxon>
        <taxon>Euteleostomi</taxon>
        <taxon>Mammalia</taxon>
        <taxon>Eutheria</taxon>
        <taxon>Laurasiatheria</taxon>
        <taxon>Carnivora</taxon>
        <taxon>Feliformia</taxon>
        <taxon>Felidae</taxon>
        <taxon>Felinae</taxon>
        <taxon>Lynx</taxon>
    </lineage>
</organism>